<reference evidence="1" key="1">
    <citation type="journal article" date="2023" name="IScience">
        <title>Live-bearing cockroach genome reveals convergent evolutionary mechanisms linked to viviparity in insects and beyond.</title>
        <authorList>
            <person name="Fouks B."/>
            <person name="Harrison M.C."/>
            <person name="Mikhailova A.A."/>
            <person name="Marchal E."/>
            <person name="English S."/>
            <person name="Carruthers M."/>
            <person name="Jennings E.C."/>
            <person name="Chiamaka E.L."/>
            <person name="Frigard R.A."/>
            <person name="Pippel M."/>
            <person name="Attardo G.M."/>
            <person name="Benoit J.B."/>
            <person name="Bornberg-Bauer E."/>
            <person name="Tobe S.S."/>
        </authorList>
    </citation>
    <scope>NUCLEOTIDE SEQUENCE</scope>
    <source>
        <strain evidence="1">Stay&amp;Tobe</strain>
    </source>
</reference>
<protein>
    <submittedName>
        <fullName evidence="1">Uncharacterized protein</fullName>
    </submittedName>
</protein>
<dbReference type="Proteomes" id="UP001233999">
    <property type="component" value="Unassembled WGS sequence"/>
</dbReference>
<gene>
    <name evidence="1" type="ORF">L9F63_017426</name>
</gene>
<evidence type="ECO:0000313" key="2">
    <source>
        <dbReference type="Proteomes" id="UP001233999"/>
    </source>
</evidence>
<evidence type="ECO:0000313" key="1">
    <source>
        <dbReference type="EMBL" id="KAJ9589374.1"/>
    </source>
</evidence>
<comment type="caution">
    <text evidence="1">The sequence shown here is derived from an EMBL/GenBank/DDBJ whole genome shotgun (WGS) entry which is preliminary data.</text>
</comment>
<accession>A0AAD7ZYZ6</accession>
<name>A0AAD7ZYZ6_DIPPU</name>
<reference evidence="1" key="2">
    <citation type="submission" date="2023-05" db="EMBL/GenBank/DDBJ databases">
        <authorList>
            <person name="Fouks B."/>
        </authorList>
    </citation>
    <scope>NUCLEOTIDE SEQUENCE</scope>
    <source>
        <strain evidence="1">Stay&amp;Tobe</strain>
        <tissue evidence="1">Testes</tissue>
    </source>
</reference>
<organism evidence="1 2">
    <name type="scientific">Diploptera punctata</name>
    <name type="common">Pacific beetle cockroach</name>
    <dbReference type="NCBI Taxonomy" id="6984"/>
    <lineage>
        <taxon>Eukaryota</taxon>
        <taxon>Metazoa</taxon>
        <taxon>Ecdysozoa</taxon>
        <taxon>Arthropoda</taxon>
        <taxon>Hexapoda</taxon>
        <taxon>Insecta</taxon>
        <taxon>Pterygota</taxon>
        <taxon>Neoptera</taxon>
        <taxon>Polyneoptera</taxon>
        <taxon>Dictyoptera</taxon>
        <taxon>Blattodea</taxon>
        <taxon>Blaberoidea</taxon>
        <taxon>Blaberidae</taxon>
        <taxon>Diplopterinae</taxon>
        <taxon>Diploptera</taxon>
    </lineage>
</organism>
<keyword evidence="2" id="KW-1185">Reference proteome</keyword>
<dbReference type="EMBL" id="JASPKZ010004946">
    <property type="protein sequence ID" value="KAJ9589374.1"/>
    <property type="molecule type" value="Genomic_DNA"/>
</dbReference>
<proteinExistence type="predicted"/>
<sequence length="69" mass="7587">MTAFRKAEVVNQLKTTAQKSLTKLKNLIAEDPSKLVFAAVSKLFDPKTLSNKILSADSVMVELKKSSYA</sequence>
<dbReference type="AlphaFoldDB" id="A0AAD7ZYZ6"/>
<feature type="non-terminal residue" evidence="1">
    <location>
        <position position="69"/>
    </location>
</feature>